<evidence type="ECO:0000313" key="1">
    <source>
        <dbReference type="EMBL" id="MBW8684640.1"/>
    </source>
</evidence>
<dbReference type="EMBL" id="JAICCF010000002">
    <property type="protein sequence ID" value="MBW8684640.1"/>
    <property type="molecule type" value="Genomic_DNA"/>
</dbReference>
<protein>
    <submittedName>
        <fullName evidence="1">DUF4625 domain-containing protein</fullName>
    </submittedName>
</protein>
<dbReference type="RefSeq" id="WP_220249857.1">
    <property type="nucleotide sequence ID" value="NZ_JAICCF010000002.1"/>
</dbReference>
<dbReference type="InterPro" id="IPR027829">
    <property type="entry name" value="DUF4625"/>
</dbReference>
<organism evidence="1 2">
    <name type="scientific">Chitinophaga rhizophila</name>
    <dbReference type="NCBI Taxonomy" id="2866212"/>
    <lineage>
        <taxon>Bacteria</taxon>
        <taxon>Pseudomonadati</taxon>
        <taxon>Bacteroidota</taxon>
        <taxon>Chitinophagia</taxon>
        <taxon>Chitinophagales</taxon>
        <taxon>Chitinophagaceae</taxon>
        <taxon>Chitinophaga</taxon>
    </lineage>
</organism>
<dbReference type="Pfam" id="PF15418">
    <property type="entry name" value="DUF4625"/>
    <property type="match status" value="1"/>
</dbReference>
<evidence type="ECO:0000313" key="2">
    <source>
        <dbReference type="Proteomes" id="UP000812961"/>
    </source>
</evidence>
<keyword evidence="2" id="KW-1185">Reference proteome</keyword>
<sequence length="314" mass="34973">MKMFSIKAGRFAVILTALVVGLMSSCKKDDEPAPSPAKATISNLEIGSGNNGQAIIGRDFHLEMDVVAGTRIKNIQILIRQQQGQTYEKEWSYEATWDEFSGAKNTNVHKHFDIDKAAVEGTYDFVIRVNDENGSVTEEVHPIKLVSAAGLPVNPELYSFMLQKIGTGYLYILNRGFMLPDDKGFAKNDTVNAFVDIKGVKDDGIIYTLLIRKSANHLPESVQDIDFSKVIVADMREHKAMKELDYFTNYVGMPDFTPRTMVIGATADNHLPVQNPVQGNKSWANGEYYFGVVYTNTTHNISAHYYIPVTLSGF</sequence>
<gene>
    <name evidence="1" type="ORF">K1Y79_09890</name>
</gene>
<name>A0ABS7GAF2_9BACT</name>
<accession>A0ABS7GAF2</accession>
<dbReference type="PROSITE" id="PS51257">
    <property type="entry name" value="PROKAR_LIPOPROTEIN"/>
    <property type="match status" value="1"/>
</dbReference>
<reference evidence="1 2" key="1">
    <citation type="submission" date="2021-08" db="EMBL/GenBank/DDBJ databases">
        <title>The genome sequence of Chitinophaga sp. B61.</title>
        <authorList>
            <person name="Zhang X."/>
        </authorList>
    </citation>
    <scope>NUCLEOTIDE SEQUENCE [LARGE SCALE GENOMIC DNA]</scope>
    <source>
        <strain evidence="1 2">B61</strain>
    </source>
</reference>
<proteinExistence type="predicted"/>
<comment type="caution">
    <text evidence="1">The sequence shown here is derived from an EMBL/GenBank/DDBJ whole genome shotgun (WGS) entry which is preliminary data.</text>
</comment>
<dbReference type="Proteomes" id="UP000812961">
    <property type="component" value="Unassembled WGS sequence"/>
</dbReference>